<dbReference type="EMBL" id="JACEIK010001045">
    <property type="protein sequence ID" value="MCD7465400.1"/>
    <property type="molecule type" value="Genomic_DNA"/>
</dbReference>
<organism evidence="2 3">
    <name type="scientific">Datura stramonium</name>
    <name type="common">Jimsonweed</name>
    <name type="synonym">Common thornapple</name>
    <dbReference type="NCBI Taxonomy" id="4076"/>
    <lineage>
        <taxon>Eukaryota</taxon>
        <taxon>Viridiplantae</taxon>
        <taxon>Streptophyta</taxon>
        <taxon>Embryophyta</taxon>
        <taxon>Tracheophyta</taxon>
        <taxon>Spermatophyta</taxon>
        <taxon>Magnoliopsida</taxon>
        <taxon>eudicotyledons</taxon>
        <taxon>Gunneridae</taxon>
        <taxon>Pentapetalae</taxon>
        <taxon>asterids</taxon>
        <taxon>lamiids</taxon>
        <taxon>Solanales</taxon>
        <taxon>Solanaceae</taxon>
        <taxon>Solanoideae</taxon>
        <taxon>Datureae</taxon>
        <taxon>Datura</taxon>
    </lineage>
</organism>
<evidence type="ECO:0000256" key="1">
    <source>
        <dbReference type="SAM" id="MobiDB-lite"/>
    </source>
</evidence>
<dbReference type="Proteomes" id="UP000823775">
    <property type="component" value="Unassembled WGS sequence"/>
</dbReference>
<reference evidence="2 3" key="1">
    <citation type="journal article" date="2021" name="BMC Genomics">
        <title>Datura genome reveals duplications of psychoactive alkaloid biosynthetic genes and high mutation rate following tissue culture.</title>
        <authorList>
            <person name="Rajewski A."/>
            <person name="Carter-House D."/>
            <person name="Stajich J."/>
            <person name="Litt A."/>
        </authorList>
    </citation>
    <scope>NUCLEOTIDE SEQUENCE [LARGE SCALE GENOMIC DNA]</scope>
    <source>
        <strain evidence="2">AR-01</strain>
    </source>
</reference>
<feature type="region of interest" description="Disordered" evidence="1">
    <location>
        <begin position="51"/>
        <end position="83"/>
    </location>
</feature>
<name>A0ABS8T398_DATST</name>
<evidence type="ECO:0000313" key="3">
    <source>
        <dbReference type="Proteomes" id="UP000823775"/>
    </source>
</evidence>
<evidence type="ECO:0000313" key="2">
    <source>
        <dbReference type="EMBL" id="MCD7465400.1"/>
    </source>
</evidence>
<feature type="compositionally biased region" description="Basic residues" evidence="1">
    <location>
        <begin position="60"/>
        <end position="72"/>
    </location>
</feature>
<sequence length="153" mass="17052">MVEDVPLYDSAEDEPFLVISGTSGGNEHTKILNDNEGSTFKLEPSNSTCKNYNIGSGSTTKKKSQRIPKLKVKSSSSKQGLLKEEPDLKQAMLKPSLLKEELNEAFDKSMTFLISWYLIPFNLQKKFRQISASLAVFARSLNSELMVQAITES</sequence>
<accession>A0ABS8T398</accession>
<gene>
    <name evidence="2" type="ORF">HAX54_001231</name>
</gene>
<comment type="caution">
    <text evidence="2">The sequence shown here is derived from an EMBL/GenBank/DDBJ whole genome shotgun (WGS) entry which is preliminary data.</text>
</comment>
<protein>
    <submittedName>
        <fullName evidence="2">Uncharacterized protein</fullName>
    </submittedName>
</protein>
<keyword evidence="3" id="KW-1185">Reference proteome</keyword>
<proteinExistence type="predicted"/>